<evidence type="ECO:0000313" key="3">
    <source>
        <dbReference type="Proteomes" id="UP000824071"/>
    </source>
</evidence>
<feature type="transmembrane region" description="Helical" evidence="1">
    <location>
        <begin position="139"/>
        <end position="161"/>
    </location>
</feature>
<accession>A0A9D1IG69</accession>
<keyword evidence="1" id="KW-0472">Membrane</keyword>
<dbReference type="Proteomes" id="UP000824071">
    <property type="component" value="Unassembled WGS sequence"/>
</dbReference>
<dbReference type="AlphaFoldDB" id="A0A9D1IG69"/>
<protein>
    <submittedName>
        <fullName evidence="2">Uncharacterized protein</fullName>
    </submittedName>
</protein>
<organism evidence="2 3">
    <name type="scientific">Candidatus Fimenecus excrementigallinarum</name>
    <dbReference type="NCBI Taxonomy" id="2840816"/>
    <lineage>
        <taxon>Bacteria</taxon>
        <taxon>Bacillati</taxon>
        <taxon>Bacillota</taxon>
        <taxon>Clostridia</taxon>
        <taxon>Candidatus Fimenecus</taxon>
    </lineage>
</organism>
<sequence length="166" mass="18073">MAKSVLRFSLIRLALSVVNFFTLGALISFFLTEGEVHTAGIAVYMVLNILIFSLVWVLALNIPPREAGKSDRSDLLTLHIPTLIYFGLTLALLAADLLFGAAESEAGGYALVMLRYLYLSVCPLGINTLLVYLDDFAGSFAYYVSVILHLMLYAGVITAACKSARK</sequence>
<evidence type="ECO:0000256" key="1">
    <source>
        <dbReference type="SAM" id="Phobius"/>
    </source>
</evidence>
<gene>
    <name evidence="2" type="ORF">IAC53_02425</name>
</gene>
<keyword evidence="1" id="KW-1133">Transmembrane helix</keyword>
<feature type="transmembrane region" description="Helical" evidence="1">
    <location>
        <begin position="43"/>
        <end position="62"/>
    </location>
</feature>
<name>A0A9D1IG69_9FIRM</name>
<feature type="transmembrane region" description="Helical" evidence="1">
    <location>
        <begin position="6"/>
        <end position="31"/>
    </location>
</feature>
<reference evidence="2" key="2">
    <citation type="journal article" date="2021" name="PeerJ">
        <title>Extensive microbial diversity within the chicken gut microbiome revealed by metagenomics and culture.</title>
        <authorList>
            <person name="Gilroy R."/>
            <person name="Ravi A."/>
            <person name="Getino M."/>
            <person name="Pursley I."/>
            <person name="Horton D.L."/>
            <person name="Alikhan N.F."/>
            <person name="Baker D."/>
            <person name="Gharbi K."/>
            <person name="Hall N."/>
            <person name="Watson M."/>
            <person name="Adriaenssens E.M."/>
            <person name="Foster-Nyarko E."/>
            <person name="Jarju S."/>
            <person name="Secka A."/>
            <person name="Antonio M."/>
            <person name="Oren A."/>
            <person name="Chaudhuri R.R."/>
            <person name="La Ragione R."/>
            <person name="Hildebrand F."/>
            <person name="Pallen M.J."/>
        </authorList>
    </citation>
    <scope>NUCLEOTIDE SEQUENCE</scope>
    <source>
        <strain evidence="2">ChiGjej1B1-19959</strain>
    </source>
</reference>
<dbReference type="EMBL" id="DVMW01000023">
    <property type="protein sequence ID" value="HIU35449.1"/>
    <property type="molecule type" value="Genomic_DNA"/>
</dbReference>
<feature type="transmembrane region" description="Helical" evidence="1">
    <location>
        <begin position="114"/>
        <end position="133"/>
    </location>
</feature>
<reference evidence="2" key="1">
    <citation type="submission" date="2020-10" db="EMBL/GenBank/DDBJ databases">
        <authorList>
            <person name="Gilroy R."/>
        </authorList>
    </citation>
    <scope>NUCLEOTIDE SEQUENCE</scope>
    <source>
        <strain evidence="2">ChiGjej1B1-19959</strain>
    </source>
</reference>
<feature type="transmembrane region" description="Helical" evidence="1">
    <location>
        <begin position="82"/>
        <end position="102"/>
    </location>
</feature>
<evidence type="ECO:0000313" key="2">
    <source>
        <dbReference type="EMBL" id="HIU35449.1"/>
    </source>
</evidence>
<proteinExistence type="predicted"/>
<keyword evidence="1" id="KW-0812">Transmembrane</keyword>
<comment type="caution">
    <text evidence="2">The sequence shown here is derived from an EMBL/GenBank/DDBJ whole genome shotgun (WGS) entry which is preliminary data.</text>
</comment>